<comment type="subcellular location">
    <subcellularLocation>
        <location evidence="1">Cell membrane</location>
        <topology evidence="1">Multi-pass membrane protein</topology>
    </subcellularLocation>
</comment>
<keyword evidence="4 6" id="KW-1133">Transmembrane helix</keyword>
<keyword evidence="5 6" id="KW-0472">Membrane</keyword>
<reference evidence="8 9" key="1">
    <citation type="journal article" date="2019" name="Int. J. Syst. Evol. Microbiol.">
        <title>The Global Catalogue of Microorganisms (GCM) 10K type strain sequencing project: providing services to taxonomists for standard genome sequencing and annotation.</title>
        <authorList>
            <consortium name="The Broad Institute Genomics Platform"/>
            <consortium name="The Broad Institute Genome Sequencing Center for Infectious Disease"/>
            <person name="Wu L."/>
            <person name="Ma J."/>
        </authorList>
    </citation>
    <scope>NUCLEOTIDE SEQUENCE [LARGE SCALE GENOMIC DNA]</scope>
    <source>
        <strain evidence="8 9">XZYJT29</strain>
    </source>
</reference>
<comment type="caution">
    <text evidence="8">The sequence shown here is derived from an EMBL/GenBank/DDBJ whole genome shotgun (WGS) entry which is preliminary data.</text>
</comment>
<dbReference type="RefSeq" id="WP_274321980.1">
    <property type="nucleotide sequence ID" value="NZ_CP118158.1"/>
</dbReference>
<protein>
    <submittedName>
        <fullName evidence="8">DedA family protein</fullName>
    </submittedName>
</protein>
<dbReference type="InterPro" id="IPR032816">
    <property type="entry name" value="VTT_dom"/>
</dbReference>
<organism evidence="8 9">
    <name type="scientific">Halosimplex aquaticum</name>
    <dbReference type="NCBI Taxonomy" id="3026162"/>
    <lineage>
        <taxon>Archaea</taxon>
        <taxon>Methanobacteriati</taxon>
        <taxon>Methanobacteriota</taxon>
        <taxon>Stenosarchaea group</taxon>
        <taxon>Halobacteria</taxon>
        <taxon>Halobacteriales</taxon>
        <taxon>Haloarculaceae</taxon>
        <taxon>Halosimplex</taxon>
    </lineage>
</organism>
<feature type="transmembrane region" description="Helical" evidence="6">
    <location>
        <begin position="20"/>
        <end position="42"/>
    </location>
</feature>
<evidence type="ECO:0000313" key="9">
    <source>
        <dbReference type="Proteomes" id="UP001596432"/>
    </source>
</evidence>
<accession>A0ABD5Y5X5</accession>
<evidence type="ECO:0000256" key="2">
    <source>
        <dbReference type="ARBA" id="ARBA00022475"/>
    </source>
</evidence>
<keyword evidence="2" id="KW-1003">Cell membrane</keyword>
<feature type="transmembrane region" description="Helical" evidence="6">
    <location>
        <begin position="184"/>
        <end position="206"/>
    </location>
</feature>
<dbReference type="AlphaFoldDB" id="A0ABD5Y5X5"/>
<evidence type="ECO:0000256" key="3">
    <source>
        <dbReference type="ARBA" id="ARBA00022692"/>
    </source>
</evidence>
<name>A0ABD5Y5X5_9EURY</name>
<dbReference type="Pfam" id="PF09335">
    <property type="entry name" value="VTT_dom"/>
    <property type="match status" value="1"/>
</dbReference>
<dbReference type="EMBL" id="JBHTAS010000001">
    <property type="protein sequence ID" value="MFC7140897.1"/>
    <property type="molecule type" value="Genomic_DNA"/>
</dbReference>
<gene>
    <name evidence="8" type="ORF">ACFQMA_13820</name>
</gene>
<proteinExistence type="predicted"/>
<dbReference type="PANTHER" id="PTHR42709">
    <property type="entry name" value="ALKALINE PHOSPHATASE LIKE PROTEIN"/>
    <property type="match status" value="1"/>
</dbReference>
<keyword evidence="3 6" id="KW-0812">Transmembrane</keyword>
<dbReference type="GeneID" id="78821203"/>
<evidence type="ECO:0000259" key="7">
    <source>
        <dbReference type="Pfam" id="PF09335"/>
    </source>
</evidence>
<sequence length="215" mass="23570">MASLESADRSRLRGFAEDYGLILVAGFFFALAVAGVLLFVFGDEAFAQRIIDDYGLPALLPIFVLEGAMLLYFAPSEALVPGAIELLATEPAGYEWGTIALIFAVATVGATVGQVSLFLLAKRGGREWLLQKPWFRIEESKLDRFDGWFDRWGKWAVLVSNALLFTRGMLTVPAGVAEMDVREFAALSAVGTLIFEAWLAVAYHYAVSLGLLNFF</sequence>
<feature type="domain" description="VTT" evidence="7">
    <location>
        <begin position="92"/>
        <end position="195"/>
    </location>
</feature>
<feature type="transmembrane region" description="Helical" evidence="6">
    <location>
        <begin position="54"/>
        <end position="74"/>
    </location>
</feature>
<evidence type="ECO:0000256" key="4">
    <source>
        <dbReference type="ARBA" id="ARBA00022989"/>
    </source>
</evidence>
<evidence type="ECO:0000256" key="6">
    <source>
        <dbReference type="SAM" id="Phobius"/>
    </source>
</evidence>
<keyword evidence="9" id="KW-1185">Reference proteome</keyword>
<evidence type="ECO:0000256" key="1">
    <source>
        <dbReference type="ARBA" id="ARBA00004651"/>
    </source>
</evidence>
<dbReference type="PANTHER" id="PTHR42709:SF6">
    <property type="entry name" value="UNDECAPRENYL PHOSPHATE TRANSPORTER A"/>
    <property type="match status" value="1"/>
</dbReference>
<dbReference type="GO" id="GO:0005886">
    <property type="term" value="C:plasma membrane"/>
    <property type="evidence" value="ECO:0007669"/>
    <property type="project" value="UniProtKB-SubCell"/>
</dbReference>
<dbReference type="InterPro" id="IPR051311">
    <property type="entry name" value="DedA_domain"/>
</dbReference>
<feature type="transmembrane region" description="Helical" evidence="6">
    <location>
        <begin position="94"/>
        <end position="121"/>
    </location>
</feature>
<evidence type="ECO:0000256" key="5">
    <source>
        <dbReference type="ARBA" id="ARBA00023136"/>
    </source>
</evidence>
<evidence type="ECO:0000313" key="8">
    <source>
        <dbReference type="EMBL" id="MFC7140897.1"/>
    </source>
</evidence>
<dbReference type="Proteomes" id="UP001596432">
    <property type="component" value="Unassembled WGS sequence"/>
</dbReference>